<comment type="subcellular location">
    <subcellularLocation>
        <location evidence="1">Cytoplasm</location>
    </subcellularLocation>
</comment>
<dbReference type="GO" id="GO:0003727">
    <property type="term" value="F:single-stranded RNA binding"/>
    <property type="evidence" value="ECO:0007669"/>
    <property type="project" value="TreeGrafter"/>
</dbReference>
<dbReference type="EMBL" id="JAAIUW010000009">
    <property type="protein sequence ID" value="KAF7817199.1"/>
    <property type="molecule type" value="Genomic_DNA"/>
</dbReference>
<dbReference type="GO" id="GO:0005737">
    <property type="term" value="C:cytoplasm"/>
    <property type="evidence" value="ECO:0007669"/>
    <property type="project" value="UniProtKB-SubCell"/>
</dbReference>
<sequence length="251" mass="28032">MEASPPLPDEPQNQLSALVVEFRNFTINTMKSMKILICTDVKYCKEKYYRIKESAVETNYVVLLGFYQMGLINPDASLARLHVVLLKGCLWPMKLSIEVAIGKKIKSDAIPILEKLYMVSWTGKQHDGSFGLACHLGVVADLPTVGIGKNLHHVDGLNQSRVRQLLEAEENHAKDFITLVGCSGHIWGAAMRSTPGSVKPIFISIGHRISLPTAITIVQLTCKYRVPEPIRQADIRSRDCIRKLQMNARPL</sequence>
<dbReference type="AlphaFoldDB" id="A0A834TGY7"/>
<evidence type="ECO:0000256" key="3">
    <source>
        <dbReference type="ARBA" id="ARBA00022722"/>
    </source>
</evidence>
<dbReference type="GO" id="GO:0005730">
    <property type="term" value="C:nucleolus"/>
    <property type="evidence" value="ECO:0007669"/>
    <property type="project" value="TreeGrafter"/>
</dbReference>
<evidence type="ECO:0000256" key="1">
    <source>
        <dbReference type="ARBA" id="ARBA00004496"/>
    </source>
</evidence>
<dbReference type="GO" id="GO:0006281">
    <property type="term" value="P:DNA repair"/>
    <property type="evidence" value="ECO:0007669"/>
    <property type="project" value="InterPro"/>
</dbReference>
<dbReference type="PANTHER" id="PTHR28511">
    <property type="entry name" value="ENDONUCLEASE V"/>
    <property type="match status" value="1"/>
</dbReference>
<evidence type="ECO:0000313" key="6">
    <source>
        <dbReference type="EMBL" id="KAF7817199.1"/>
    </source>
</evidence>
<evidence type="ECO:0000256" key="2">
    <source>
        <dbReference type="ARBA" id="ARBA00022490"/>
    </source>
</evidence>
<keyword evidence="4 6" id="KW-0255">Endonuclease</keyword>
<proteinExistence type="predicted"/>
<reference evidence="6" key="1">
    <citation type="submission" date="2020-09" db="EMBL/GenBank/DDBJ databases">
        <title>Genome-Enabled Discovery of Anthraquinone Biosynthesis in Senna tora.</title>
        <authorList>
            <person name="Kang S.-H."/>
            <person name="Pandey R.P."/>
            <person name="Lee C.-M."/>
            <person name="Sim J.-S."/>
            <person name="Jeong J.-T."/>
            <person name="Choi B.-S."/>
            <person name="Jung M."/>
            <person name="Ginzburg D."/>
            <person name="Zhao K."/>
            <person name="Won S.Y."/>
            <person name="Oh T.-J."/>
            <person name="Yu Y."/>
            <person name="Kim N.-H."/>
            <person name="Lee O.R."/>
            <person name="Lee T.-H."/>
            <person name="Bashyal P."/>
            <person name="Kim T.-S."/>
            <person name="Lee W.-H."/>
            <person name="Kawkins C."/>
            <person name="Kim C.-K."/>
            <person name="Kim J.S."/>
            <person name="Ahn B.O."/>
            <person name="Rhee S.Y."/>
            <person name="Sohng J.K."/>
        </authorList>
    </citation>
    <scope>NUCLEOTIDE SEQUENCE</scope>
    <source>
        <tissue evidence="6">Leaf</tissue>
    </source>
</reference>
<dbReference type="GO" id="GO:0016891">
    <property type="term" value="F:RNA endonuclease activity producing 5'-phosphomonoesters, hydrolytic mechanism"/>
    <property type="evidence" value="ECO:0007669"/>
    <property type="project" value="TreeGrafter"/>
</dbReference>
<dbReference type="PANTHER" id="PTHR28511:SF1">
    <property type="entry name" value="ENDONUCLEASE V"/>
    <property type="match status" value="1"/>
</dbReference>
<protein>
    <submittedName>
        <fullName evidence="6">Endonuclease V isoform X1</fullName>
    </submittedName>
</protein>
<keyword evidence="2" id="KW-0963">Cytoplasm</keyword>
<organism evidence="6 7">
    <name type="scientific">Senna tora</name>
    <dbReference type="NCBI Taxonomy" id="362788"/>
    <lineage>
        <taxon>Eukaryota</taxon>
        <taxon>Viridiplantae</taxon>
        <taxon>Streptophyta</taxon>
        <taxon>Embryophyta</taxon>
        <taxon>Tracheophyta</taxon>
        <taxon>Spermatophyta</taxon>
        <taxon>Magnoliopsida</taxon>
        <taxon>eudicotyledons</taxon>
        <taxon>Gunneridae</taxon>
        <taxon>Pentapetalae</taxon>
        <taxon>rosids</taxon>
        <taxon>fabids</taxon>
        <taxon>Fabales</taxon>
        <taxon>Fabaceae</taxon>
        <taxon>Caesalpinioideae</taxon>
        <taxon>Cassia clade</taxon>
        <taxon>Senna</taxon>
    </lineage>
</organism>
<keyword evidence="7" id="KW-1185">Reference proteome</keyword>
<dbReference type="Gene3D" id="3.30.2170.10">
    <property type="entry name" value="archaeoglobus fulgidus dsm 4304 superfamily"/>
    <property type="match status" value="1"/>
</dbReference>
<evidence type="ECO:0000256" key="5">
    <source>
        <dbReference type="ARBA" id="ARBA00022801"/>
    </source>
</evidence>
<dbReference type="OrthoDB" id="20018at2759"/>
<name>A0A834TGY7_9FABA</name>
<dbReference type="Pfam" id="PF04493">
    <property type="entry name" value="Endonuclease_5"/>
    <property type="match status" value="1"/>
</dbReference>
<dbReference type="Proteomes" id="UP000634136">
    <property type="component" value="Unassembled WGS sequence"/>
</dbReference>
<keyword evidence="5" id="KW-0378">Hydrolase</keyword>
<evidence type="ECO:0000313" key="7">
    <source>
        <dbReference type="Proteomes" id="UP000634136"/>
    </source>
</evidence>
<comment type="caution">
    <text evidence="6">The sequence shown here is derived from an EMBL/GenBank/DDBJ whole genome shotgun (WGS) entry which is preliminary data.</text>
</comment>
<keyword evidence="3" id="KW-0540">Nuclease</keyword>
<evidence type="ECO:0000256" key="4">
    <source>
        <dbReference type="ARBA" id="ARBA00022759"/>
    </source>
</evidence>
<accession>A0A834TGY7</accession>
<dbReference type="InterPro" id="IPR007581">
    <property type="entry name" value="Endonuclease-V"/>
</dbReference>
<gene>
    <name evidence="6" type="ORF">G2W53_031168</name>
</gene>